<dbReference type="RefSeq" id="WP_188527013.1">
    <property type="nucleotide sequence ID" value="NZ_BMGI01000002.1"/>
</dbReference>
<name>A0ABQ1QMB2_9RHOB</name>
<evidence type="ECO:0000313" key="15">
    <source>
        <dbReference type="Proteomes" id="UP000617355"/>
    </source>
</evidence>
<comment type="subcellular location">
    <subcellularLocation>
        <location evidence="13">Cell membrane</location>
        <topology evidence="13">Multi-pass membrane protein</topology>
    </subcellularLocation>
    <subcellularLocation>
        <location evidence="2">Membrane</location>
        <topology evidence="2">Multi-pass membrane protein</topology>
    </subcellularLocation>
</comment>
<dbReference type="InterPro" id="IPR023754">
    <property type="entry name" value="HemeA_Synthase_type2"/>
</dbReference>
<feature type="transmembrane region" description="Helical" evidence="13">
    <location>
        <begin position="184"/>
        <end position="207"/>
    </location>
</feature>
<evidence type="ECO:0000313" key="14">
    <source>
        <dbReference type="EMBL" id="GGD31899.1"/>
    </source>
</evidence>
<dbReference type="EC" id="1.17.99.9" evidence="13"/>
<feature type="transmembrane region" description="Helical" evidence="13">
    <location>
        <begin position="154"/>
        <end position="172"/>
    </location>
</feature>
<comment type="subunit">
    <text evidence="13">Interacts with CtaB.</text>
</comment>
<evidence type="ECO:0000256" key="3">
    <source>
        <dbReference type="ARBA" id="ARBA00022475"/>
    </source>
</evidence>
<comment type="catalytic activity">
    <reaction evidence="12">
        <text>Fe(II)-heme o + 2 A + H2O = Fe(II)-heme a + 2 AH2</text>
        <dbReference type="Rhea" id="RHEA:63388"/>
        <dbReference type="ChEBI" id="CHEBI:13193"/>
        <dbReference type="ChEBI" id="CHEBI:15377"/>
        <dbReference type="ChEBI" id="CHEBI:17499"/>
        <dbReference type="ChEBI" id="CHEBI:60530"/>
        <dbReference type="ChEBI" id="CHEBI:61715"/>
        <dbReference type="EC" id="1.17.99.9"/>
    </reaction>
    <physiologicalReaction direction="left-to-right" evidence="12">
        <dbReference type="Rhea" id="RHEA:63389"/>
    </physiologicalReaction>
</comment>
<dbReference type="HAMAP" id="MF_01665">
    <property type="entry name" value="HemeA_synth_type2"/>
    <property type="match status" value="1"/>
</dbReference>
<protein>
    <recommendedName>
        <fullName evidence="13">Heme A synthase</fullName>
        <shortName evidence="13">HAS</shortName>
        <ecNumber evidence="13">1.17.99.9</ecNumber>
    </recommendedName>
    <alternativeName>
        <fullName evidence="13">Cytochrome aa3-controlling protein</fullName>
    </alternativeName>
</protein>
<dbReference type="Proteomes" id="UP000617355">
    <property type="component" value="Unassembled WGS sequence"/>
</dbReference>
<dbReference type="InterPro" id="IPR054616">
    <property type="entry name" value="HemA_synt_rhodobact"/>
</dbReference>
<evidence type="ECO:0000256" key="4">
    <source>
        <dbReference type="ARBA" id="ARBA00022692"/>
    </source>
</evidence>
<dbReference type="InterPro" id="IPR003780">
    <property type="entry name" value="COX15/CtaA_fam"/>
</dbReference>
<keyword evidence="15" id="KW-1185">Reference proteome</keyword>
<proteinExistence type="inferred from homology"/>
<evidence type="ECO:0000256" key="9">
    <source>
        <dbReference type="ARBA" id="ARBA00023133"/>
    </source>
</evidence>
<feature type="transmembrane region" description="Helical" evidence="13">
    <location>
        <begin position="124"/>
        <end position="142"/>
    </location>
</feature>
<comment type="pathway">
    <text evidence="11 13">Porphyrin-containing compound metabolism; heme A biosynthesis; heme A from heme O: step 1/1.</text>
</comment>
<keyword evidence="9 13" id="KW-0350">Heme biosynthesis</keyword>
<keyword evidence="3 13" id="KW-1003">Cell membrane</keyword>
<keyword evidence="8 13" id="KW-0408">Iron</keyword>
<evidence type="ECO:0000256" key="6">
    <source>
        <dbReference type="ARBA" id="ARBA00022989"/>
    </source>
</evidence>
<comment type="similarity">
    <text evidence="13">Belongs to the COX15/CtaA family. Type 2 subfamily.</text>
</comment>
<evidence type="ECO:0000256" key="10">
    <source>
        <dbReference type="ARBA" id="ARBA00023136"/>
    </source>
</evidence>
<evidence type="ECO:0000256" key="1">
    <source>
        <dbReference type="ARBA" id="ARBA00001970"/>
    </source>
</evidence>
<comment type="cofactor">
    <cofactor evidence="1 13">
        <name>heme b</name>
        <dbReference type="ChEBI" id="CHEBI:60344"/>
    </cofactor>
</comment>
<dbReference type="PANTHER" id="PTHR23289">
    <property type="entry name" value="CYTOCHROME C OXIDASE ASSEMBLY PROTEIN COX15"/>
    <property type="match status" value="1"/>
</dbReference>
<feature type="transmembrane region" description="Helical" evidence="13">
    <location>
        <begin position="347"/>
        <end position="367"/>
    </location>
</feature>
<keyword evidence="4 13" id="KW-0812">Transmembrane</keyword>
<keyword evidence="7 13" id="KW-0560">Oxidoreductase</keyword>
<dbReference type="EMBL" id="BMGI01000002">
    <property type="protein sequence ID" value="GGD31899.1"/>
    <property type="molecule type" value="Genomic_DNA"/>
</dbReference>
<evidence type="ECO:0000256" key="11">
    <source>
        <dbReference type="ARBA" id="ARBA00044501"/>
    </source>
</evidence>
<feature type="binding site" description="axial binding residue" evidence="13">
    <location>
        <position position="293"/>
    </location>
    <ligand>
        <name>heme</name>
        <dbReference type="ChEBI" id="CHEBI:30413"/>
    </ligand>
    <ligandPart>
        <name>Fe</name>
        <dbReference type="ChEBI" id="CHEBI:18248"/>
    </ligandPart>
</feature>
<feature type="transmembrane region" description="Helical" evidence="13">
    <location>
        <begin position="321"/>
        <end position="341"/>
    </location>
</feature>
<dbReference type="NCBIfam" id="NF045570">
    <property type="entry name" value="HemSynCtaAAlphapr"/>
    <property type="match status" value="1"/>
</dbReference>
<keyword evidence="10 13" id="KW-0472">Membrane</keyword>
<evidence type="ECO:0000256" key="7">
    <source>
        <dbReference type="ARBA" id="ARBA00023002"/>
    </source>
</evidence>
<evidence type="ECO:0000256" key="13">
    <source>
        <dbReference type="HAMAP-Rule" id="MF_01665"/>
    </source>
</evidence>
<feature type="transmembrane region" description="Helical" evidence="13">
    <location>
        <begin position="39"/>
        <end position="59"/>
    </location>
</feature>
<reference evidence="15" key="1">
    <citation type="journal article" date="2019" name="Int. J. Syst. Evol. Microbiol.">
        <title>The Global Catalogue of Microorganisms (GCM) 10K type strain sequencing project: providing services to taxonomists for standard genome sequencing and annotation.</title>
        <authorList>
            <consortium name="The Broad Institute Genomics Platform"/>
            <consortium name="The Broad Institute Genome Sequencing Center for Infectious Disease"/>
            <person name="Wu L."/>
            <person name="Ma J."/>
        </authorList>
    </citation>
    <scope>NUCLEOTIDE SEQUENCE [LARGE SCALE GENOMIC DNA]</scope>
    <source>
        <strain evidence="15">CGMCC 1.12922</strain>
    </source>
</reference>
<feature type="transmembrane region" description="Helical" evidence="13">
    <location>
        <begin position="227"/>
        <end position="251"/>
    </location>
</feature>
<comment type="function">
    <text evidence="13">Catalyzes the conversion of heme O to heme A by two successive hydroxylations of the methyl group at C8. The first hydroxylation forms heme I, the second hydroxylation results in an unstable dihydroxymethyl group, which spontaneously dehydrates, resulting in the formyl group of heme A.</text>
</comment>
<dbReference type="PANTHER" id="PTHR23289:SF2">
    <property type="entry name" value="CYTOCHROME C OXIDASE ASSEMBLY PROTEIN COX15 HOMOLOG"/>
    <property type="match status" value="1"/>
</dbReference>
<dbReference type="Pfam" id="PF02628">
    <property type="entry name" value="COX15-CtaA"/>
    <property type="match status" value="1"/>
</dbReference>
<keyword evidence="6 13" id="KW-1133">Transmembrane helix</keyword>
<evidence type="ECO:0000256" key="5">
    <source>
        <dbReference type="ARBA" id="ARBA00022723"/>
    </source>
</evidence>
<organism evidence="14 15">
    <name type="scientific">Sinisalibacter lacisalsi</name>
    <dbReference type="NCBI Taxonomy" id="1526570"/>
    <lineage>
        <taxon>Bacteria</taxon>
        <taxon>Pseudomonadati</taxon>
        <taxon>Pseudomonadota</taxon>
        <taxon>Alphaproteobacteria</taxon>
        <taxon>Rhodobacterales</taxon>
        <taxon>Roseobacteraceae</taxon>
        <taxon>Sinisalibacter</taxon>
    </lineage>
</organism>
<sequence>MAGKRSIFQEVDEAGTDQRKPPQTGMIDKGGALGARKAIRAWLVALFALVVVMILVGGLTRLTESGLSITEWALVIGTLPPLSPEDWALAFAKYQETPEFRLVNHAMTLDEFKVIFWWEWGHRFLGRIIGLVWITGFLGFWAAGRIPAGWARRLLAIGVLIGVQGAVGWWMVASGLVGDRTSVASYRLAIHLGLAFVILGLLAWGVLELSRTQAELLQARRLRETRLFGLGTGLMHFTLLQIVLGALVAGIDAGRSYTDWPLMAGQIIPPDPFDIEPLWRNFFENPGLVQFIHRVVGYLLIIFALVAFLRSRGAASRAVRTGFTVAAVVLVAQMVLGIVTVLNGAHLHVAITHQAGAILAWVVVLVARFRAGYPPAQSVRGRGEKA</sequence>
<keyword evidence="5 13" id="KW-0479">Metal-binding</keyword>
<evidence type="ECO:0000256" key="12">
    <source>
        <dbReference type="ARBA" id="ARBA00048044"/>
    </source>
</evidence>
<gene>
    <name evidence="13 14" type="primary">ctaA</name>
    <name evidence="14" type="ORF">GCM10011358_14970</name>
</gene>
<evidence type="ECO:0000256" key="2">
    <source>
        <dbReference type="ARBA" id="ARBA00004141"/>
    </source>
</evidence>
<evidence type="ECO:0000256" key="8">
    <source>
        <dbReference type="ARBA" id="ARBA00023004"/>
    </source>
</evidence>
<comment type="caution">
    <text evidence="14">The sequence shown here is derived from an EMBL/GenBank/DDBJ whole genome shotgun (WGS) entry which is preliminary data.</text>
</comment>
<accession>A0ABQ1QMB2</accession>
<feature type="transmembrane region" description="Helical" evidence="13">
    <location>
        <begin position="291"/>
        <end position="309"/>
    </location>
</feature>
<feature type="binding site" description="axial binding residue" evidence="13">
    <location>
        <position position="353"/>
    </location>
    <ligand>
        <name>heme</name>
        <dbReference type="ChEBI" id="CHEBI:30413"/>
    </ligand>
    <ligandPart>
        <name>Fe</name>
        <dbReference type="ChEBI" id="CHEBI:18248"/>
    </ligandPart>
</feature>